<evidence type="ECO:0000313" key="1">
    <source>
        <dbReference type="EMBL" id="SPC82054.1"/>
    </source>
</evidence>
<proteinExistence type="predicted"/>
<accession>A0A2N9F5J0</accession>
<organism evidence="1">
    <name type="scientific">Fagus sylvatica</name>
    <name type="common">Beechnut</name>
    <dbReference type="NCBI Taxonomy" id="28930"/>
    <lineage>
        <taxon>Eukaryota</taxon>
        <taxon>Viridiplantae</taxon>
        <taxon>Streptophyta</taxon>
        <taxon>Embryophyta</taxon>
        <taxon>Tracheophyta</taxon>
        <taxon>Spermatophyta</taxon>
        <taxon>Magnoliopsida</taxon>
        <taxon>eudicotyledons</taxon>
        <taxon>Gunneridae</taxon>
        <taxon>Pentapetalae</taxon>
        <taxon>rosids</taxon>
        <taxon>fabids</taxon>
        <taxon>Fagales</taxon>
        <taxon>Fagaceae</taxon>
        <taxon>Fagus</taxon>
    </lineage>
</organism>
<sequence length="116" mass="11487">MVVTTSTAVATSSSSAVPTVANAAPRLSSAGMVVATSTAVATSSSSAVPTATNAAPRGFEVGKTHSAAPLLRHGGLGVDLNPSRFGSTPAITPIDLISSTVLLSISLLFVHSKIEN</sequence>
<dbReference type="EMBL" id="OIVN01000557">
    <property type="protein sequence ID" value="SPC82054.1"/>
    <property type="molecule type" value="Genomic_DNA"/>
</dbReference>
<gene>
    <name evidence="1" type="ORF">FSB_LOCUS9936</name>
</gene>
<name>A0A2N9F5J0_FAGSY</name>
<protein>
    <submittedName>
        <fullName evidence="1">Uncharacterized protein</fullName>
    </submittedName>
</protein>
<dbReference type="AlphaFoldDB" id="A0A2N9F5J0"/>
<reference evidence="1" key="1">
    <citation type="submission" date="2018-02" db="EMBL/GenBank/DDBJ databases">
        <authorList>
            <person name="Cohen D.B."/>
            <person name="Kent A.D."/>
        </authorList>
    </citation>
    <scope>NUCLEOTIDE SEQUENCE</scope>
</reference>